<evidence type="ECO:0000256" key="3">
    <source>
        <dbReference type="ARBA" id="ARBA00022801"/>
    </source>
</evidence>
<gene>
    <name evidence="7" type="ORF">RHAB21_04408</name>
</gene>
<keyword evidence="2 5" id="KW-0645">Protease</keyword>
<dbReference type="InterPro" id="IPR050131">
    <property type="entry name" value="Peptidase_S8_subtilisin-like"/>
</dbReference>
<keyword evidence="3 5" id="KW-0378">Hydrolase</keyword>
<comment type="caution">
    <text evidence="7">The sequence shown here is derived from an EMBL/GenBank/DDBJ whole genome shotgun (WGS) entry which is preliminary data.</text>
</comment>
<evidence type="ECO:0000313" key="8">
    <source>
        <dbReference type="Proteomes" id="UP000601041"/>
    </source>
</evidence>
<dbReference type="PANTHER" id="PTHR43806:SF11">
    <property type="entry name" value="CEREVISIN-RELATED"/>
    <property type="match status" value="1"/>
</dbReference>
<feature type="active site" description="Charge relay system" evidence="5">
    <location>
        <position position="475"/>
    </location>
</feature>
<evidence type="ECO:0000256" key="2">
    <source>
        <dbReference type="ARBA" id="ARBA00022670"/>
    </source>
</evidence>
<dbReference type="EMBL" id="CABFWE030000011">
    <property type="protein sequence ID" value="CAD7052168.1"/>
    <property type="molecule type" value="Genomic_DNA"/>
</dbReference>
<reference evidence="7 8" key="1">
    <citation type="submission" date="2020-11" db="EMBL/GenBank/DDBJ databases">
        <authorList>
            <person name="Lassalle F."/>
        </authorList>
    </citation>
    <scope>NUCLEOTIDE SEQUENCE [LARGE SCALE GENOMIC DNA]</scope>
    <source>
        <strain evidence="7 8">AB21</strain>
    </source>
</reference>
<dbReference type="Gene3D" id="3.40.50.200">
    <property type="entry name" value="Peptidase S8/S53 domain"/>
    <property type="match status" value="1"/>
</dbReference>
<dbReference type="PANTHER" id="PTHR43806">
    <property type="entry name" value="PEPTIDASE S8"/>
    <property type="match status" value="1"/>
</dbReference>
<proteinExistence type="inferred from homology"/>
<feature type="domain" description="Peptidase S8/S53" evidence="6">
    <location>
        <begin position="74"/>
        <end position="533"/>
    </location>
</feature>
<feature type="active site" description="Charge relay system" evidence="5">
    <location>
        <position position="79"/>
    </location>
</feature>
<dbReference type="InterPro" id="IPR015500">
    <property type="entry name" value="Peptidase_S8_subtilisin-rel"/>
</dbReference>
<accession>A0ABM8PWG8</accession>
<evidence type="ECO:0000259" key="6">
    <source>
        <dbReference type="Pfam" id="PF00082"/>
    </source>
</evidence>
<feature type="active site" description="Charge relay system" evidence="5">
    <location>
        <position position="177"/>
    </location>
</feature>
<dbReference type="InterPro" id="IPR000209">
    <property type="entry name" value="Peptidase_S8/S53_dom"/>
</dbReference>
<dbReference type="SUPFAM" id="SSF52743">
    <property type="entry name" value="Subtilisin-like"/>
    <property type="match status" value="1"/>
</dbReference>
<protein>
    <submittedName>
        <fullName evidence="7">Peptidase S8</fullName>
    </submittedName>
</protein>
<evidence type="ECO:0000256" key="1">
    <source>
        <dbReference type="ARBA" id="ARBA00011073"/>
    </source>
</evidence>
<evidence type="ECO:0000256" key="4">
    <source>
        <dbReference type="ARBA" id="ARBA00022825"/>
    </source>
</evidence>
<dbReference type="PRINTS" id="PR00723">
    <property type="entry name" value="SUBTILISIN"/>
</dbReference>
<evidence type="ECO:0000313" key="7">
    <source>
        <dbReference type="EMBL" id="CAD7052168.1"/>
    </source>
</evidence>
<name>A0ABM8PWG8_9HYPH</name>
<keyword evidence="4 5" id="KW-0720">Serine protease</keyword>
<evidence type="ECO:0000256" key="5">
    <source>
        <dbReference type="PROSITE-ProRule" id="PRU01240"/>
    </source>
</evidence>
<dbReference type="PROSITE" id="PS51892">
    <property type="entry name" value="SUBTILASE"/>
    <property type="match status" value="1"/>
</dbReference>
<comment type="similarity">
    <text evidence="1 5">Belongs to the peptidase S8 family.</text>
</comment>
<dbReference type="Pfam" id="PF00082">
    <property type="entry name" value="Peptidase_S8"/>
    <property type="match status" value="1"/>
</dbReference>
<dbReference type="Proteomes" id="UP000601041">
    <property type="component" value="Unassembled WGS sequence"/>
</dbReference>
<keyword evidence="8" id="KW-1185">Reference proteome</keyword>
<dbReference type="RefSeq" id="WP_142589495.1">
    <property type="nucleotide sequence ID" value="NZ_CABFWE030000011.1"/>
</dbReference>
<sequence length="564" mass="60468">MAVTSEHSTEVPEPYYYLWHLAALKVIDADFGPAPSTPPNLEIPAVREACRPTVKSTVWDQIAAAGTGTMVTASVALIDVGICPDHPNLKTRLDQDRSIDLASHPFGARTIAQYDELDPYSPEQQEAFFGGLDLTGLGDLGLSNDDTAYFKSLTAELAASRGCVRRLMNPEALFGAHGTACAGLIAGEPAANTSGTSEVSSPETLFTETGSEAEPNKNRNVLPYFGVDPFSRLISIRTSFDTDPAQFICAFLYAYHQHADVIVLPRGLPDPEHLRLEPKAELTTDAGLYQNRLTGDLVRRLSLVGEAEELDPNSPQPAESGRRLWRILRHVILGVSRKIPIVCAAGNSGESQLIYPANLAEEDNGIIAVGSVTAEGFRSGYSNYGNRLTLVAPSDDQEVINRHQLRVDHQFPFHARHAHIAGRSKEYRYSGLGLLTTDLPGSWGYESGDDPWSSVPFEENRGIGGGYYTNFGGTSGASALIGGICSLIQRAHKTKHGQSTSLDGVTVKALLVAASDPHRVVAPGFRPLTPDCMNSDHEDGKGSAYFFGAGLPDAAAAVQAALAT</sequence>
<dbReference type="InterPro" id="IPR036852">
    <property type="entry name" value="Peptidase_S8/S53_dom_sf"/>
</dbReference>
<organism evidence="7 8">
    <name type="scientific">Pseudorhizobium halotolerans</name>
    <dbReference type="NCBI Taxonomy" id="1233081"/>
    <lineage>
        <taxon>Bacteria</taxon>
        <taxon>Pseudomonadati</taxon>
        <taxon>Pseudomonadota</taxon>
        <taxon>Alphaproteobacteria</taxon>
        <taxon>Hyphomicrobiales</taxon>
        <taxon>Rhizobiaceae</taxon>
        <taxon>Rhizobium/Agrobacterium group</taxon>
        <taxon>Pseudorhizobium</taxon>
    </lineage>
</organism>